<dbReference type="Pfam" id="PF00126">
    <property type="entry name" value="HTH_1"/>
    <property type="match status" value="1"/>
</dbReference>
<keyword evidence="2" id="KW-0805">Transcription regulation</keyword>
<gene>
    <name evidence="6" type="ORF">ACIPEN_03575</name>
</gene>
<name>A0ABW8ETV8_9BURK</name>
<dbReference type="InterPro" id="IPR058163">
    <property type="entry name" value="LysR-type_TF_proteobact-type"/>
</dbReference>
<dbReference type="PROSITE" id="PS50931">
    <property type="entry name" value="HTH_LYSR"/>
    <property type="match status" value="1"/>
</dbReference>
<comment type="similarity">
    <text evidence="1">Belongs to the LysR transcriptional regulatory family.</text>
</comment>
<evidence type="ECO:0000256" key="2">
    <source>
        <dbReference type="ARBA" id="ARBA00023015"/>
    </source>
</evidence>
<dbReference type="InterPro" id="IPR036388">
    <property type="entry name" value="WH-like_DNA-bd_sf"/>
</dbReference>
<proteinExistence type="inferred from homology"/>
<dbReference type="Pfam" id="PF03466">
    <property type="entry name" value="LysR_substrate"/>
    <property type="match status" value="1"/>
</dbReference>
<dbReference type="RefSeq" id="WP_050466863.1">
    <property type="nucleotide sequence ID" value="NZ_JBIUZV010000002.1"/>
</dbReference>
<evidence type="ECO:0000256" key="3">
    <source>
        <dbReference type="ARBA" id="ARBA00023125"/>
    </source>
</evidence>
<dbReference type="InterPro" id="IPR005119">
    <property type="entry name" value="LysR_subst-bd"/>
</dbReference>
<dbReference type="Proteomes" id="UP001617427">
    <property type="component" value="Unassembled WGS sequence"/>
</dbReference>
<keyword evidence="3" id="KW-0238">DNA-binding</keyword>
<dbReference type="InterPro" id="IPR036390">
    <property type="entry name" value="WH_DNA-bd_sf"/>
</dbReference>
<organism evidence="6 7">
    <name type="scientific">Herbaspirillum chlorophenolicum</name>
    <dbReference type="NCBI Taxonomy" id="211589"/>
    <lineage>
        <taxon>Bacteria</taxon>
        <taxon>Pseudomonadati</taxon>
        <taxon>Pseudomonadota</taxon>
        <taxon>Betaproteobacteria</taxon>
        <taxon>Burkholderiales</taxon>
        <taxon>Oxalobacteraceae</taxon>
        <taxon>Herbaspirillum</taxon>
    </lineage>
</organism>
<dbReference type="PANTHER" id="PTHR30537">
    <property type="entry name" value="HTH-TYPE TRANSCRIPTIONAL REGULATOR"/>
    <property type="match status" value="1"/>
</dbReference>
<dbReference type="SUPFAM" id="SSF53850">
    <property type="entry name" value="Periplasmic binding protein-like II"/>
    <property type="match status" value="1"/>
</dbReference>
<dbReference type="PANTHER" id="PTHR30537:SF31">
    <property type="entry name" value="TRANSCRIPTIONAL REGULATOR, LYSR FAMILY"/>
    <property type="match status" value="1"/>
</dbReference>
<sequence>MLDLNDVYYYVQVVEHQGITAAARALDMPKSSISRRILALEASLGARLIQRTSRRFVVTEIGAEFHRHALAMLVEADAAENVVRSRTTEPNGTIRFTCSVAFAQLALAELIPRFMATYPRVRIVQHATNRYVDPVHEGFDLCLRAHTQPLPDSSLIQRSIAQIPWYLFACPNYLAHKGMPSEPAALSEYDGIALGGAQESHTWHLRDAHHPDQVVAVPFTPTLLSDDMATLKAAACAGLGIVALPGYVGSREVERGQLIRVLPQWIAGLATMSVLMPSRRGLLPSVAAFVEFLAEHVPTTVQ</sequence>
<feature type="domain" description="HTH lysR-type" evidence="5">
    <location>
        <begin position="2"/>
        <end position="59"/>
    </location>
</feature>
<reference evidence="6 7" key="1">
    <citation type="submission" date="2024-10" db="EMBL/GenBank/DDBJ databases">
        <title>The Natural Products Discovery Center: Release of the First 8490 Sequenced Strains for Exploring Actinobacteria Biosynthetic Diversity.</title>
        <authorList>
            <person name="Kalkreuter E."/>
            <person name="Kautsar S.A."/>
            <person name="Yang D."/>
            <person name="Bader C.D."/>
            <person name="Teijaro C.N."/>
            <person name="Fluegel L."/>
            <person name="Davis C.M."/>
            <person name="Simpson J.R."/>
            <person name="Lauterbach L."/>
            <person name="Steele A.D."/>
            <person name="Gui C."/>
            <person name="Meng S."/>
            <person name="Li G."/>
            <person name="Viehrig K."/>
            <person name="Ye F."/>
            <person name="Su P."/>
            <person name="Kiefer A.F."/>
            <person name="Nichols A."/>
            <person name="Cepeda A.J."/>
            <person name="Yan W."/>
            <person name="Fan B."/>
            <person name="Jiang Y."/>
            <person name="Adhikari A."/>
            <person name="Zheng C.-J."/>
            <person name="Schuster L."/>
            <person name="Cowan T.M."/>
            <person name="Smanski M.J."/>
            <person name="Chevrette M.G."/>
            <person name="De Carvalho L.P.S."/>
            <person name="Shen B."/>
        </authorList>
    </citation>
    <scope>NUCLEOTIDE SEQUENCE [LARGE SCALE GENOMIC DNA]</scope>
    <source>
        <strain evidence="6 7">NPDC087045</strain>
    </source>
</reference>
<comment type="caution">
    <text evidence="6">The sequence shown here is derived from an EMBL/GenBank/DDBJ whole genome shotgun (WGS) entry which is preliminary data.</text>
</comment>
<dbReference type="EMBL" id="JBIUZV010000002">
    <property type="protein sequence ID" value="MFJ3044893.1"/>
    <property type="molecule type" value="Genomic_DNA"/>
</dbReference>
<protein>
    <submittedName>
        <fullName evidence="6">LysR substrate-binding domain-containing protein</fullName>
    </submittedName>
</protein>
<evidence type="ECO:0000256" key="1">
    <source>
        <dbReference type="ARBA" id="ARBA00009437"/>
    </source>
</evidence>
<accession>A0ABW8ETV8</accession>
<evidence type="ECO:0000313" key="7">
    <source>
        <dbReference type="Proteomes" id="UP001617427"/>
    </source>
</evidence>
<dbReference type="Gene3D" id="3.40.190.290">
    <property type="match status" value="1"/>
</dbReference>
<evidence type="ECO:0000259" key="5">
    <source>
        <dbReference type="PROSITE" id="PS50931"/>
    </source>
</evidence>
<dbReference type="Gene3D" id="1.10.10.10">
    <property type="entry name" value="Winged helix-like DNA-binding domain superfamily/Winged helix DNA-binding domain"/>
    <property type="match status" value="1"/>
</dbReference>
<keyword evidence="4" id="KW-0804">Transcription</keyword>
<evidence type="ECO:0000256" key="4">
    <source>
        <dbReference type="ARBA" id="ARBA00023163"/>
    </source>
</evidence>
<dbReference type="SUPFAM" id="SSF46785">
    <property type="entry name" value="Winged helix' DNA-binding domain"/>
    <property type="match status" value="1"/>
</dbReference>
<keyword evidence="7" id="KW-1185">Reference proteome</keyword>
<evidence type="ECO:0000313" key="6">
    <source>
        <dbReference type="EMBL" id="MFJ3044893.1"/>
    </source>
</evidence>
<dbReference type="InterPro" id="IPR000847">
    <property type="entry name" value="LysR_HTH_N"/>
</dbReference>